<keyword evidence="3" id="KW-1185">Reference proteome</keyword>
<feature type="compositionally biased region" description="Polar residues" evidence="1">
    <location>
        <begin position="67"/>
        <end position="84"/>
    </location>
</feature>
<sequence length="117" mass="13366">MDILFSMLEFTASYNSYANLKLRMHHIPVERPPLNLLRQELAGTCIYLDILRKTTSEINSKKRDQLDNNVCQDEGSSTVKSDSSLTERAEEKLVSFYGQVLKEASNFQSYGGDYQYG</sequence>
<organism evidence="2 3">
    <name type="scientific">Actinidia rufa</name>
    <dbReference type="NCBI Taxonomy" id="165716"/>
    <lineage>
        <taxon>Eukaryota</taxon>
        <taxon>Viridiplantae</taxon>
        <taxon>Streptophyta</taxon>
        <taxon>Embryophyta</taxon>
        <taxon>Tracheophyta</taxon>
        <taxon>Spermatophyta</taxon>
        <taxon>Magnoliopsida</taxon>
        <taxon>eudicotyledons</taxon>
        <taxon>Gunneridae</taxon>
        <taxon>Pentapetalae</taxon>
        <taxon>asterids</taxon>
        <taxon>Ericales</taxon>
        <taxon>Actinidiaceae</taxon>
        <taxon>Actinidia</taxon>
    </lineage>
</organism>
<protein>
    <submittedName>
        <fullName evidence="2">HOPM interactor 7</fullName>
    </submittedName>
</protein>
<reference evidence="3" key="1">
    <citation type="submission" date="2019-07" db="EMBL/GenBank/DDBJ databases">
        <title>De Novo Assembly of kiwifruit Actinidia rufa.</title>
        <authorList>
            <person name="Sugita-Konishi S."/>
            <person name="Sato K."/>
            <person name="Mori E."/>
            <person name="Abe Y."/>
            <person name="Kisaki G."/>
            <person name="Hamano K."/>
            <person name="Suezawa K."/>
            <person name="Otani M."/>
            <person name="Fukuda T."/>
            <person name="Manabe T."/>
            <person name="Gomi K."/>
            <person name="Tabuchi M."/>
            <person name="Akimitsu K."/>
            <person name="Kataoka I."/>
        </authorList>
    </citation>
    <scope>NUCLEOTIDE SEQUENCE [LARGE SCALE GENOMIC DNA]</scope>
    <source>
        <strain evidence="3">cv. Fuchu</strain>
    </source>
</reference>
<gene>
    <name evidence="2" type="ORF">Acr_00g0057650</name>
</gene>
<comment type="caution">
    <text evidence="2">The sequence shown here is derived from an EMBL/GenBank/DDBJ whole genome shotgun (WGS) entry which is preliminary data.</text>
</comment>
<dbReference type="OrthoDB" id="973287at2759"/>
<proteinExistence type="predicted"/>
<feature type="region of interest" description="Disordered" evidence="1">
    <location>
        <begin position="62"/>
        <end position="85"/>
    </location>
</feature>
<dbReference type="Proteomes" id="UP000585474">
    <property type="component" value="Unassembled WGS sequence"/>
</dbReference>
<evidence type="ECO:0000313" key="2">
    <source>
        <dbReference type="EMBL" id="GFS38469.1"/>
    </source>
</evidence>
<evidence type="ECO:0000313" key="3">
    <source>
        <dbReference type="Proteomes" id="UP000585474"/>
    </source>
</evidence>
<accession>A0A7J0DPK4</accession>
<evidence type="ECO:0000256" key="1">
    <source>
        <dbReference type="SAM" id="MobiDB-lite"/>
    </source>
</evidence>
<dbReference type="EMBL" id="BJWL01000313">
    <property type="protein sequence ID" value="GFS38469.1"/>
    <property type="molecule type" value="Genomic_DNA"/>
</dbReference>
<dbReference type="AlphaFoldDB" id="A0A7J0DPK4"/>
<name>A0A7J0DPK4_9ERIC</name>